<proteinExistence type="inferred from homology"/>
<sequence length="302" mass="33596">MKKKIKRIFDVAWTNFRRNTYTSIGTTGIMVLVLILFSGLMTVNFLSDEIVSSLQDKVDVSAYFKQDANENEILEVKKDVEAMPNVKSVTYISREQALADFKARHAGDALIQDSLAELAENPLQASLNIKAKDTSKYAEIANALEGNKYRTLIDKINYYENEAVIQRVEGIAGGLKNWGLLATLVLAVIAVLVTFNTIRLTIYNQKQEIEIMRLVGGSNWQIKAPYLVEGAVYGVIAAGVTAVLFYPMAYIISPRIASLMPEVSVISYFISNFFQYIFLILLAGVLLGTASSLIAIRKFLKI</sequence>
<evidence type="ECO:0000313" key="14">
    <source>
        <dbReference type="EMBL" id="KKT90448.1"/>
    </source>
</evidence>
<evidence type="ECO:0000313" key="15">
    <source>
        <dbReference type="Proteomes" id="UP000034368"/>
    </source>
</evidence>
<keyword evidence="9 10" id="KW-0131">Cell cycle</keyword>
<dbReference type="InterPro" id="IPR004513">
    <property type="entry name" value="FtsX"/>
</dbReference>
<evidence type="ECO:0000256" key="11">
    <source>
        <dbReference type="SAM" id="Phobius"/>
    </source>
</evidence>
<accession>A0A0G1L3N8</accession>
<dbReference type="Gene3D" id="3.30.70.3040">
    <property type="match status" value="1"/>
</dbReference>
<evidence type="ECO:0000259" key="12">
    <source>
        <dbReference type="Pfam" id="PF02687"/>
    </source>
</evidence>
<keyword evidence="8 10" id="KW-0472">Membrane</keyword>
<dbReference type="PANTHER" id="PTHR47755:SF1">
    <property type="entry name" value="CELL DIVISION PROTEIN FTSX"/>
    <property type="match status" value="1"/>
</dbReference>
<evidence type="ECO:0000256" key="10">
    <source>
        <dbReference type="PIRNR" id="PIRNR003097"/>
    </source>
</evidence>
<feature type="domain" description="FtsX extracellular" evidence="13">
    <location>
        <begin position="58"/>
        <end position="147"/>
    </location>
</feature>
<dbReference type="PANTHER" id="PTHR47755">
    <property type="entry name" value="CELL DIVISION PROTEIN FTSX"/>
    <property type="match status" value="1"/>
</dbReference>
<feature type="transmembrane region" description="Helical" evidence="11">
    <location>
        <begin position="231"/>
        <end position="253"/>
    </location>
</feature>
<dbReference type="GO" id="GO:0005886">
    <property type="term" value="C:plasma membrane"/>
    <property type="evidence" value="ECO:0007669"/>
    <property type="project" value="UniProtKB-SubCell"/>
</dbReference>
<evidence type="ECO:0000256" key="7">
    <source>
        <dbReference type="ARBA" id="ARBA00022989"/>
    </source>
</evidence>
<evidence type="ECO:0000256" key="1">
    <source>
        <dbReference type="ARBA" id="ARBA00004651"/>
    </source>
</evidence>
<evidence type="ECO:0000256" key="9">
    <source>
        <dbReference type="ARBA" id="ARBA00023306"/>
    </source>
</evidence>
<keyword evidence="7 11" id="KW-1133">Transmembrane helix</keyword>
<evidence type="ECO:0000259" key="13">
    <source>
        <dbReference type="Pfam" id="PF18075"/>
    </source>
</evidence>
<feature type="domain" description="ABC3 transporter permease C-terminal" evidence="12">
    <location>
        <begin position="182"/>
        <end position="302"/>
    </location>
</feature>
<dbReference type="PIRSF" id="PIRSF003097">
    <property type="entry name" value="FtsX"/>
    <property type="match status" value="1"/>
</dbReference>
<dbReference type="InterPro" id="IPR040690">
    <property type="entry name" value="FtsX_ECD"/>
</dbReference>
<evidence type="ECO:0000256" key="6">
    <source>
        <dbReference type="ARBA" id="ARBA00022692"/>
    </source>
</evidence>
<evidence type="ECO:0000256" key="4">
    <source>
        <dbReference type="ARBA" id="ARBA00022475"/>
    </source>
</evidence>
<dbReference type="GO" id="GO:0051301">
    <property type="term" value="P:cell division"/>
    <property type="evidence" value="ECO:0007669"/>
    <property type="project" value="UniProtKB-KW"/>
</dbReference>
<keyword evidence="4 10" id="KW-1003">Cell membrane</keyword>
<dbReference type="Pfam" id="PF18075">
    <property type="entry name" value="FtsX_ECD"/>
    <property type="match status" value="1"/>
</dbReference>
<feature type="transmembrane region" description="Helical" evidence="11">
    <location>
        <begin position="273"/>
        <end position="296"/>
    </location>
</feature>
<keyword evidence="5 10" id="KW-0132">Cell division</keyword>
<comment type="similarity">
    <text evidence="2 10">Belongs to the ABC-4 integral membrane protein family. FtsX subfamily.</text>
</comment>
<feature type="transmembrane region" description="Helical" evidence="11">
    <location>
        <begin position="21"/>
        <end position="46"/>
    </location>
</feature>
<dbReference type="InterPro" id="IPR003838">
    <property type="entry name" value="ABC3_permease_C"/>
</dbReference>
<evidence type="ECO:0000256" key="2">
    <source>
        <dbReference type="ARBA" id="ARBA00007379"/>
    </source>
</evidence>
<name>A0A0G1L3N8_9BACT</name>
<feature type="transmembrane region" description="Helical" evidence="11">
    <location>
        <begin position="178"/>
        <end position="198"/>
    </location>
</feature>
<dbReference type="EMBL" id="LCKD01000001">
    <property type="protein sequence ID" value="KKT90448.1"/>
    <property type="molecule type" value="Genomic_DNA"/>
</dbReference>
<evidence type="ECO:0000256" key="5">
    <source>
        <dbReference type="ARBA" id="ARBA00022618"/>
    </source>
</evidence>
<dbReference type="AlphaFoldDB" id="A0A0G1L3N8"/>
<comment type="subcellular location">
    <subcellularLocation>
        <location evidence="1">Cell membrane</location>
        <topology evidence="1">Multi-pass membrane protein</topology>
    </subcellularLocation>
</comment>
<keyword evidence="6 11" id="KW-0812">Transmembrane</keyword>
<dbReference type="Pfam" id="PF02687">
    <property type="entry name" value="FtsX"/>
    <property type="match status" value="1"/>
</dbReference>
<evidence type="ECO:0000256" key="8">
    <source>
        <dbReference type="ARBA" id="ARBA00023136"/>
    </source>
</evidence>
<evidence type="ECO:0000256" key="3">
    <source>
        <dbReference type="ARBA" id="ARBA00021907"/>
    </source>
</evidence>
<dbReference type="Proteomes" id="UP000034368">
    <property type="component" value="Unassembled WGS sequence"/>
</dbReference>
<reference evidence="14 15" key="1">
    <citation type="journal article" date="2015" name="Nature">
        <title>rRNA introns, odd ribosomes, and small enigmatic genomes across a large radiation of phyla.</title>
        <authorList>
            <person name="Brown C.T."/>
            <person name="Hug L.A."/>
            <person name="Thomas B.C."/>
            <person name="Sharon I."/>
            <person name="Castelle C.J."/>
            <person name="Singh A."/>
            <person name="Wilkins M.J."/>
            <person name="Williams K.H."/>
            <person name="Banfield J.F."/>
        </authorList>
    </citation>
    <scope>NUCLEOTIDE SEQUENCE [LARGE SCALE GENOMIC DNA]</scope>
</reference>
<comment type="caution">
    <text evidence="14">The sequence shown here is derived from an EMBL/GenBank/DDBJ whole genome shotgun (WGS) entry which is preliminary data.</text>
</comment>
<gene>
    <name evidence="14" type="ORF">UW90_C0001G0036</name>
</gene>
<organism evidence="14 15">
    <name type="scientific">Candidatus Yanofskybacteria bacterium GW2011_GWB1_45_11</name>
    <dbReference type="NCBI Taxonomy" id="1619026"/>
    <lineage>
        <taxon>Bacteria</taxon>
        <taxon>Candidatus Yanofskyibacteriota</taxon>
    </lineage>
</organism>
<protein>
    <recommendedName>
        <fullName evidence="3 10">Cell division protein FtsX</fullName>
    </recommendedName>
</protein>